<protein>
    <submittedName>
        <fullName evidence="1">Uncharacterized protein</fullName>
    </submittedName>
</protein>
<keyword evidence="2" id="KW-1185">Reference proteome</keyword>
<gene>
    <name evidence="1" type="ORF">C4900_00950</name>
</gene>
<accession>A0A368HIX3</accession>
<name>A0A368HIX3_9GAMM</name>
<organism evidence="1 2">
    <name type="scientific">Acidiferrobacter thiooxydans</name>
    <dbReference type="NCBI Taxonomy" id="163359"/>
    <lineage>
        <taxon>Bacteria</taxon>
        <taxon>Pseudomonadati</taxon>
        <taxon>Pseudomonadota</taxon>
        <taxon>Gammaproteobacteria</taxon>
        <taxon>Acidiferrobacterales</taxon>
        <taxon>Acidiferrobacteraceae</taxon>
        <taxon>Acidiferrobacter</taxon>
    </lineage>
</organism>
<reference evidence="1 2" key="1">
    <citation type="submission" date="2018-02" db="EMBL/GenBank/DDBJ databases">
        <title>Insights into the biology of acidophilic members of the Acidiferrobacteraceae family derived from comparative genomic analyses.</title>
        <authorList>
            <person name="Issotta F."/>
            <person name="Thyssen C."/>
            <person name="Mena C."/>
            <person name="Moya A."/>
            <person name="Bellenberg S."/>
            <person name="Sproer C."/>
            <person name="Covarrubias P.C."/>
            <person name="Sand W."/>
            <person name="Quatrini R."/>
            <person name="Vera M."/>
        </authorList>
    </citation>
    <scope>NUCLEOTIDE SEQUENCE [LARGE SCALE GENOMIC DNA]</scope>
    <source>
        <strain evidence="2">m-1</strain>
    </source>
</reference>
<evidence type="ECO:0000313" key="1">
    <source>
        <dbReference type="EMBL" id="RCN58399.1"/>
    </source>
</evidence>
<dbReference type="AlphaFoldDB" id="A0A368HIX3"/>
<evidence type="ECO:0000313" key="2">
    <source>
        <dbReference type="Proteomes" id="UP000253250"/>
    </source>
</evidence>
<proteinExistence type="predicted"/>
<comment type="caution">
    <text evidence="1">The sequence shown here is derived from an EMBL/GenBank/DDBJ whole genome shotgun (WGS) entry which is preliminary data.</text>
</comment>
<sequence length="103" mass="11328">MRDRNAISAACCERDISRRAQFPSQTAHTLSTSRDRIAVKPNCNSDINICKQFAWPFPKKPMPTGAYVACRVAMRAPESIRAHHTIALCASIGQAPDHAQPVP</sequence>
<dbReference type="EMBL" id="PSYR01000001">
    <property type="protein sequence ID" value="RCN58399.1"/>
    <property type="molecule type" value="Genomic_DNA"/>
</dbReference>
<dbReference type="Proteomes" id="UP000253250">
    <property type="component" value="Unassembled WGS sequence"/>
</dbReference>